<proteinExistence type="predicted"/>
<protein>
    <submittedName>
        <fullName evidence="9">Cell division protein FtsQ</fullName>
    </submittedName>
</protein>
<dbReference type="EMBL" id="AP027059">
    <property type="protein sequence ID" value="BDU49602.1"/>
    <property type="molecule type" value="Genomic_DNA"/>
</dbReference>
<reference evidence="9 10" key="1">
    <citation type="submission" date="2022-11" db="EMBL/GenBank/DDBJ databases">
        <title>Haliovirga abyssi gen. nov., sp. nov., a mesophilic fermentative bacterium isolated from the Iheya North hydrothermal field and the proposal of Haliovirgaceae fam. nov.</title>
        <authorList>
            <person name="Miyazaki U."/>
            <person name="Tame A."/>
            <person name="Miyazaki J."/>
            <person name="Takai K."/>
            <person name="Sawayama S."/>
            <person name="Kitajima M."/>
            <person name="Okamoto A."/>
            <person name="Nakagawa S."/>
        </authorList>
    </citation>
    <scope>NUCLEOTIDE SEQUENCE [LARGE SCALE GENOMIC DNA]</scope>
    <source>
        <strain evidence="9 10">IC12</strain>
    </source>
</reference>
<dbReference type="PANTHER" id="PTHR37820:SF1">
    <property type="entry name" value="CELL DIVISION PROTEIN FTSQ"/>
    <property type="match status" value="1"/>
</dbReference>
<dbReference type="Gene3D" id="3.10.20.310">
    <property type="entry name" value="membrane protein fhac"/>
    <property type="match status" value="1"/>
</dbReference>
<dbReference type="InterPro" id="IPR034746">
    <property type="entry name" value="POTRA"/>
</dbReference>
<accession>A0AAU9DII9</accession>
<evidence type="ECO:0000313" key="10">
    <source>
        <dbReference type="Proteomes" id="UP001321582"/>
    </source>
</evidence>
<dbReference type="PROSITE" id="PS51779">
    <property type="entry name" value="POTRA"/>
    <property type="match status" value="1"/>
</dbReference>
<gene>
    <name evidence="9" type="ORF">HLVA_01710</name>
</gene>
<keyword evidence="7" id="KW-0131">Cell cycle</keyword>
<evidence type="ECO:0000256" key="1">
    <source>
        <dbReference type="ARBA" id="ARBA00004370"/>
    </source>
</evidence>
<comment type="subcellular location">
    <subcellularLocation>
        <location evidence="1">Membrane</location>
    </subcellularLocation>
</comment>
<feature type="domain" description="POTRA" evidence="8">
    <location>
        <begin position="14"/>
        <end position="81"/>
    </location>
</feature>
<dbReference type="GO" id="GO:0005886">
    <property type="term" value="C:plasma membrane"/>
    <property type="evidence" value="ECO:0007669"/>
    <property type="project" value="TreeGrafter"/>
</dbReference>
<keyword evidence="4" id="KW-0812">Transmembrane</keyword>
<evidence type="ECO:0000313" key="9">
    <source>
        <dbReference type="EMBL" id="BDU49602.1"/>
    </source>
</evidence>
<dbReference type="KEGG" id="haby:HLVA_01710"/>
<keyword evidence="2" id="KW-1003">Cell membrane</keyword>
<keyword evidence="3 9" id="KW-0132">Cell division</keyword>
<organism evidence="9 10">
    <name type="scientific">Haliovirga abyssi</name>
    <dbReference type="NCBI Taxonomy" id="2996794"/>
    <lineage>
        <taxon>Bacteria</taxon>
        <taxon>Fusobacteriati</taxon>
        <taxon>Fusobacteriota</taxon>
        <taxon>Fusobacteriia</taxon>
        <taxon>Fusobacteriales</taxon>
        <taxon>Haliovirgaceae</taxon>
        <taxon>Haliovirga</taxon>
    </lineage>
</organism>
<dbReference type="Pfam" id="PF08478">
    <property type="entry name" value="POTRA_1"/>
    <property type="match status" value="1"/>
</dbReference>
<keyword evidence="6" id="KW-0472">Membrane</keyword>
<dbReference type="InterPro" id="IPR013685">
    <property type="entry name" value="POTRA_FtsQ_type"/>
</dbReference>
<dbReference type="GO" id="GO:0051301">
    <property type="term" value="P:cell division"/>
    <property type="evidence" value="ECO:0007669"/>
    <property type="project" value="UniProtKB-KW"/>
</dbReference>
<evidence type="ECO:0000256" key="6">
    <source>
        <dbReference type="ARBA" id="ARBA00023136"/>
    </source>
</evidence>
<evidence type="ECO:0000256" key="3">
    <source>
        <dbReference type="ARBA" id="ARBA00022618"/>
    </source>
</evidence>
<keyword evidence="10" id="KW-1185">Reference proteome</keyword>
<keyword evidence="5" id="KW-1133">Transmembrane helix</keyword>
<dbReference type="Proteomes" id="UP001321582">
    <property type="component" value="Chromosome"/>
</dbReference>
<dbReference type="InterPro" id="IPR050487">
    <property type="entry name" value="FtsQ_DivIB"/>
</dbReference>
<name>A0AAU9DII9_9FUSO</name>
<sequence length="204" mass="24341">MEKKIYDFLEKSYFTVTNINLSGNTNLTVDIIKKLEKLKGKNIFYIDTKKLELFFNNDIRVEKIKIKKEIPDTIDIEIKERTPYIYINYNKKILIADKNCKIYANYNEYQNFDFIILTISDLKLLRNGYNILELLPQNLKNIVSEIIINEKEPEIILKDGTIFKIDKDVDREKYLIGLKLYKKLKLDGKNIKYIDLRFSDYIVM</sequence>
<evidence type="ECO:0000256" key="7">
    <source>
        <dbReference type="ARBA" id="ARBA00023306"/>
    </source>
</evidence>
<evidence type="ECO:0000256" key="2">
    <source>
        <dbReference type="ARBA" id="ARBA00022475"/>
    </source>
</evidence>
<evidence type="ECO:0000256" key="5">
    <source>
        <dbReference type="ARBA" id="ARBA00022989"/>
    </source>
</evidence>
<dbReference type="PANTHER" id="PTHR37820">
    <property type="entry name" value="CELL DIVISION PROTEIN DIVIB"/>
    <property type="match status" value="1"/>
</dbReference>
<evidence type="ECO:0000259" key="8">
    <source>
        <dbReference type="PROSITE" id="PS51779"/>
    </source>
</evidence>
<evidence type="ECO:0000256" key="4">
    <source>
        <dbReference type="ARBA" id="ARBA00022692"/>
    </source>
</evidence>
<dbReference type="AlphaFoldDB" id="A0AAU9DII9"/>